<name>A0A5C3KV97_COPMA</name>
<evidence type="ECO:0000313" key="1">
    <source>
        <dbReference type="EMBL" id="TFK24374.1"/>
    </source>
</evidence>
<proteinExistence type="predicted"/>
<reference evidence="1 2" key="1">
    <citation type="journal article" date="2019" name="Nat. Ecol. Evol.">
        <title>Megaphylogeny resolves global patterns of mushroom evolution.</title>
        <authorList>
            <person name="Varga T."/>
            <person name="Krizsan K."/>
            <person name="Foldi C."/>
            <person name="Dima B."/>
            <person name="Sanchez-Garcia M."/>
            <person name="Sanchez-Ramirez S."/>
            <person name="Szollosi G.J."/>
            <person name="Szarkandi J.G."/>
            <person name="Papp V."/>
            <person name="Albert L."/>
            <person name="Andreopoulos W."/>
            <person name="Angelini C."/>
            <person name="Antonin V."/>
            <person name="Barry K.W."/>
            <person name="Bougher N.L."/>
            <person name="Buchanan P."/>
            <person name="Buyck B."/>
            <person name="Bense V."/>
            <person name="Catcheside P."/>
            <person name="Chovatia M."/>
            <person name="Cooper J."/>
            <person name="Damon W."/>
            <person name="Desjardin D."/>
            <person name="Finy P."/>
            <person name="Geml J."/>
            <person name="Haridas S."/>
            <person name="Hughes K."/>
            <person name="Justo A."/>
            <person name="Karasinski D."/>
            <person name="Kautmanova I."/>
            <person name="Kiss B."/>
            <person name="Kocsube S."/>
            <person name="Kotiranta H."/>
            <person name="LaButti K.M."/>
            <person name="Lechner B.E."/>
            <person name="Liimatainen K."/>
            <person name="Lipzen A."/>
            <person name="Lukacs Z."/>
            <person name="Mihaltcheva S."/>
            <person name="Morgado L.N."/>
            <person name="Niskanen T."/>
            <person name="Noordeloos M.E."/>
            <person name="Ohm R.A."/>
            <person name="Ortiz-Santana B."/>
            <person name="Ovrebo C."/>
            <person name="Racz N."/>
            <person name="Riley R."/>
            <person name="Savchenko A."/>
            <person name="Shiryaev A."/>
            <person name="Soop K."/>
            <person name="Spirin V."/>
            <person name="Szebenyi C."/>
            <person name="Tomsovsky M."/>
            <person name="Tulloss R.E."/>
            <person name="Uehling J."/>
            <person name="Grigoriev I.V."/>
            <person name="Vagvolgyi C."/>
            <person name="Papp T."/>
            <person name="Martin F.M."/>
            <person name="Miettinen O."/>
            <person name="Hibbett D.S."/>
            <person name="Nagy L.G."/>
        </authorList>
    </citation>
    <scope>NUCLEOTIDE SEQUENCE [LARGE SCALE GENOMIC DNA]</scope>
    <source>
        <strain evidence="1 2">CBS 121175</strain>
    </source>
</reference>
<dbReference type="AlphaFoldDB" id="A0A5C3KV97"/>
<dbReference type="EMBL" id="ML210201">
    <property type="protein sequence ID" value="TFK24374.1"/>
    <property type="molecule type" value="Genomic_DNA"/>
</dbReference>
<gene>
    <name evidence="1" type="ORF">FA15DRAFT_704597</name>
</gene>
<accession>A0A5C3KV97</accession>
<dbReference type="Proteomes" id="UP000307440">
    <property type="component" value="Unassembled WGS sequence"/>
</dbReference>
<sequence>MPKMAPLGALMDSFITLPIDTPTNEETGGGSGGTSYCVIAQRPVVDAPANFETGGGSGGTSYCVIA</sequence>
<protein>
    <submittedName>
        <fullName evidence="1">Uncharacterized protein</fullName>
    </submittedName>
</protein>
<evidence type="ECO:0000313" key="2">
    <source>
        <dbReference type="Proteomes" id="UP000307440"/>
    </source>
</evidence>
<organism evidence="1 2">
    <name type="scientific">Coprinopsis marcescibilis</name>
    <name type="common">Agaric fungus</name>
    <name type="synonym">Psathyrella marcescibilis</name>
    <dbReference type="NCBI Taxonomy" id="230819"/>
    <lineage>
        <taxon>Eukaryota</taxon>
        <taxon>Fungi</taxon>
        <taxon>Dikarya</taxon>
        <taxon>Basidiomycota</taxon>
        <taxon>Agaricomycotina</taxon>
        <taxon>Agaricomycetes</taxon>
        <taxon>Agaricomycetidae</taxon>
        <taxon>Agaricales</taxon>
        <taxon>Agaricineae</taxon>
        <taxon>Psathyrellaceae</taxon>
        <taxon>Coprinopsis</taxon>
    </lineage>
</organism>
<dbReference type="OrthoDB" id="3045885at2759"/>
<keyword evidence="2" id="KW-1185">Reference proteome</keyword>